<evidence type="ECO:0000259" key="3">
    <source>
        <dbReference type="Pfam" id="PF00437"/>
    </source>
</evidence>
<dbReference type="InterPro" id="IPR001482">
    <property type="entry name" value="T2SS/T4SS_dom"/>
</dbReference>
<dbReference type="RefSeq" id="WP_203780170.1">
    <property type="nucleotide sequence ID" value="NZ_BOMV01000007.1"/>
</dbReference>
<dbReference type="InterPro" id="IPR050921">
    <property type="entry name" value="T4SS_GSP_E_ATPase"/>
</dbReference>
<evidence type="ECO:0000256" key="2">
    <source>
        <dbReference type="SAM" id="MobiDB-lite"/>
    </source>
</evidence>
<protein>
    <submittedName>
        <fullName evidence="4">Protein kinase</fullName>
    </submittedName>
</protein>
<comment type="caution">
    <text evidence="4">The sequence shown here is derived from an EMBL/GenBank/DDBJ whole genome shotgun (WGS) entry which is preliminary data.</text>
</comment>
<dbReference type="GO" id="GO:0016887">
    <property type="term" value="F:ATP hydrolysis activity"/>
    <property type="evidence" value="ECO:0007669"/>
    <property type="project" value="InterPro"/>
</dbReference>
<evidence type="ECO:0000313" key="5">
    <source>
        <dbReference type="Proteomes" id="UP000636960"/>
    </source>
</evidence>
<gene>
    <name evidence="4" type="ORF">Ari01nite_13560</name>
</gene>
<reference evidence="4" key="1">
    <citation type="submission" date="2021-01" db="EMBL/GenBank/DDBJ databases">
        <title>Whole genome shotgun sequence of Actinoplanes rishiriensis NBRC 108556.</title>
        <authorList>
            <person name="Komaki H."/>
            <person name="Tamura T."/>
        </authorList>
    </citation>
    <scope>NUCLEOTIDE SEQUENCE</scope>
    <source>
        <strain evidence="4">NBRC 108556</strain>
    </source>
</reference>
<dbReference type="InterPro" id="IPR027417">
    <property type="entry name" value="P-loop_NTPase"/>
</dbReference>
<dbReference type="CDD" id="cd01130">
    <property type="entry name" value="VirB11-like_ATPase"/>
    <property type="match status" value="1"/>
</dbReference>
<name>A0A919MNC8_9ACTN</name>
<evidence type="ECO:0000256" key="1">
    <source>
        <dbReference type="ARBA" id="ARBA00006611"/>
    </source>
</evidence>
<feature type="region of interest" description="Disordered" evidence="2">
    <location>
        <begin position="1"/>
        <end position="25"/>
    </location>
</feature>
<dbReference type="SUPFAM" id="SSF52540">
    <property type="entry name" value="P-loop containing nucleoside triphosphate hydrolases"/>
    <property type="match status" value="1"/>
</dbReference>
<dbReference type="EMBL" id="BOMV01000007">
    <property type="protein sequence ID" value="GIE93891.1"/>
    <property type="molecule type" value="Genomic_DNA"/>
</dbReference>
<dbReference type="Proteomes" id="UP000636960">
    <property type="component" value="Unassembled WGS sequence"/>
</dbReference>
<proteinExistence type="inferred from homology"/>
<keyword evidence="4" id="KW-0418">Kinase</keyword>
<feature type="domain" description="Bacterial type II secretion system protein E" evidence="3">
    <location>
        <begin position="120"/>
        <end position="397"/>
    </location>
</feature>
<dbReference type="PANTHER" id="PTHR30486">
    <property type="entry name" value="TWITCHING MOTILITY PROTEIN PILT"/>
    <property type="match status" value="1"/>
</dbReference>
<dbReference type="Gene3D" id="3.30.450.380">
    <property type="match status" value="1"/>
</dbReference>
<dbReference type="PANTHER" id="PTHR30486:SF6">
    <property type="entry name" value="TYPE IV PILUS RETRACTATION ATPASE PILT"/>
    <property type="match status" value="1"/>
</dbReference>
<organism evidence="4 5">
    <name type="scientific">Paractinoplanes rishiriensis</name>
    <dbReference type="NCBI Taxonomy" id="1050105"/>
    <lineage>
        <taxon>Bacteria</taxon>
        <taxon>Bacillati</taxon>
        <taxon>Actinomycetota</taxon>
        <taxon>Actinomycetes</taxon>
        <taxon>Micromonosporales</taxon>
        <taxon>Micromonosporaceae</taxon>
        <taxon>Paractinoplanes</taxon>
    </lineage>
</organism>
<dbReference type="AlphaFoldDB" id="A0A919MNC8"/>
<dbReference type="Gene3D" id="3.40.50.300">
    <property type="entry name" value="P-loop containing nucleotide triphosphate hydrolases"/>
    <property type="match status" value="1"/>
</dbReference>
<accession>A0A919MNC8</accession>
<dbReference type="Pfam" id="PF00437">
    <property type="entry name" value="T2SSE"/>
    <property type="match status" value="1"/>
</dbReference>
<keyword evidence="4" id="KW-0808">Transferase</keyword>
<evidence type="ECO:0000313" key="4">
    <source>
        <dbReference type="EMBL" id="GIE93891.1"/>
    </source>
</evidence>
<sequence>MSAPFNALSAAPVNGHWHHGRPVERDLGPDVAVVRQIRREVAERLTKASRVREAATNTPMPTEEREALTRRLISEALDAYATAEMQAGRPPLRPQVESRVARTVADTLLGAGGLQPWLNNPEVEEIVANGCDQVFVRFSDARHERVEPIADSDAEMVDLIRMLAARTGNDERRWDRAAPLLNLQLADGSRLNAVLDVVRRPSLSIRRHRYLTMTLPELVELGAIDTALSELFGAAVRSRLNTIVGGPTGAGKTTFLRGLASAIPARERLVTIEDTYELGFDHDRAAHPNVVAMQARDANVEGEGAVDMAALFRNALRMVPSRVFVGEVRGHEVVPLLNAMSQGNDGSMSTIHASSSAGVFRKLVLYAAAAPERLDPATTNLHIAEGLHLVVQLRLTDTGRRFVTSVREVVDADGLQVASNEIFRPGPNEHAVPGAPPSTALMDRLAFHGFDPTLLQRRAGWWDSTGRAARTGDGGGWPR</sequence>
<dbReference type="GO" id="GO:0016301">
    <property type="term" value="F:kinase activity"/>
    <property type="evidence" value="ECO:0007669"/>
    <property type="project" value="UniProtKB-KW"/>
</dbReference>
<comment type="similarity">
    <text evidence="1">Belongs to the GSP E family.</text>
</comment>
<keyword evidence="5" id="KW-1185">Reference proteome</keyword>